<evidence type="ECO:0000313" key="6">
    <source>
        <dbReference type="Proteomes" id="UP000053095"/>
    </source>
</evidence>
<comment type="subcellular location">
    <subcellularLocation>
        <location evidence="1">Cell envelope</location>
    </subcellularLocation>
</comment>
<feature type="chain" id="PRO_5027945838" evidence="4">
    <location>
        <begin position="23"/>
        <end position="306"/>
    </location>
</feature>
<dbReference type="AlphaFoldDB" id="A0A6V8H9G4"/>
<keyword evidence="3" id="KW-0325">Glycoprotein</keyword>
<evidence type="ECO:0000313" key="5">
    <source>
        <dbReference type="EMBL" id="GAM37773.1"/>
    </source>
</evidence>
<dbReference type="PANTHER" id="PTHR31018:SF3">
    <property type="entry name" value="RECEPTOR PROTEIN-TYROSINE KINASE"/>
    <property type="match status" value="1"/>
</dbReference>
<feature type="signal peptide" evidence="4">
    <location>
        <begin position="1"/>
        <end position="22"/>
    </location>
</feature>
<organism evidence="5 6">
    <name type="scientific">Talaromyces pinophilus</name>
    <name type="common">Penicillium pinophilum</name>
    <dbReference type="NCBI Taxonomy" id="128442"/>
    <lineage>
        <taxon>Eukaryota</taxon>
        <taxon>Fungi</taxon>
        <taxon>Dikarya</taxon>
        <taxon>Ascomycota</taxon>
        <taxon>Pezizomycotina</taxon>
        <taxon>Eurotiomycetes</taxon>
        <taxon>Eurotiomycetidae</taxon>
        <taxon>Eurotiales</taxon>
        <taxon>Trichocomaceae</taxon>
        <taxon>Talaromyces</taxon>
        <taxon>Talaromyces sect. Talaromyces</taxon>
    </lineage>
</organism>
<dbReference type="InterPro" id="IPR051648">
    <property type="entry name" value="CWI-Assembly_Regulator"/>
</dbReference>
<proteinExistence type="predicted"/>
<sequence length="306" mass="31749">MAIQRYLLTILASLVLVPPVIGAICDSTISDVIGIASQTDADDIAGCGSANADIEISEDYTGALILNGITKTTRSLIFQGVTNLTSFAAPDLLVIDGNLTLASCILLTDLTLGELNFVGDMKLEDLPNLQSLNFTSGMRTVSGISIVNTGLTTLDGLEISSASDGINISANTALTDITFPSLTNTSIFSIHANNPKMKVNLPSLAAVQDLTIENVTSLSIPGLYQVTGQLLIAGSSIDSFSTGPLKNGGDILFIDNPFLSNISMPDLTSLSGDLVITGNEALQQITGFTGLADVQGNIDVTGNYTG</sequence>
<dbReference type="PANTHER" id="PTHR31018">
    <property type="entry name" value="SPORULATION-SPECIFIC PROTEIN-RELATED"/>
    <property type="match status" value="1"/>
</dbReference>
<dbReference type="Proteomes" id="UP000053095">
    <property type="component" value="Unassembled WGS sequence"/>
</dbReference>
<protein>
    <submittedName>
        <fullName evidence="5">GPI-anchored cell wall organization protein</fullName>
    </submittedName>
</protein>
<dbReference type="SUPFAM" id="SSF52058">
    <property type="entry name" value="L domain-like"/>
    <property type="match status" value="2"/>
</dbReference>
<comment type="caution">
    <text evidence="5">The sequence shown here is derived from an EMBL/GenBank/DDBJ whole genome shotgun (WGS) entry which is preliminary data.</text>
</comment>
<accession>A0A6V8H9G4</accession>
<evidence type="ECO:0000256" key="1">
    <source>
        <dbReference type="ARBA" id="ARBA00004196"/>
    </source>
</evidence>
<keyword evidence="2 4" id="KW-0732">Signal</keyword>
<evidence type="ECO:0000256" key="4">
    <source>
        <dbReference type="SAM" id="SignalP"/>
    </source>
</evidence>
<reference evidence="6" key="1">
    <citation type="journal article" date="2015" name="Genome Announc.">
        <title>Draft genome sequence of Talaromyces cellulolyticus strain Y-94, a source of lignocellulosic biomass-degrading enzymes.</title>
        <authorList>
            <person name="Fujii T."/>
            <person name="Koike H."/>
            <person name="Sawayama S."/>
            <person name="Yano S."/>
            <person name="Inoue H."/>
        </authorList>
    </citation>
    <scope>NUCLEOTIDE SEQUENCE [LARGE SCALE GENOMIC DNA]</scope>
    <source>
        <strain evidence="6">Y-94</strain>
    </source>
</reference>
<name>A0A6V8H9G4_TALPI</name>
<evidence type="ECO:0000256" key="2">
    <source>
        <dbReference type="ARBA" id="ARBA00022729"/>
    </source>
</evidence>
<evidence type="ECO:0000256" key="3">
    <source>
        <dbReference type="ARBA" id="ARBA00023180"/>
    </source>
</evidence>
<keyword evidence="6" id="KW-1185">Reference proteome</keyword>
<dbReference type="EMBL" id="DF933829">
    <property type="protein sequence ID" value="GAM37773.1"/>
    <property type="molecule type" value="Genomic_DNA"/>
</dbReference>
<gene>
    <name evidence="5" type="ORF">TCE0_033f07981</name>
</gene>